<feature type="domain" description="EGF-like" evidence="3">
    <location>
        <begin position="109"/>
        <end position="141"/>
    </location>
</feature>
<organism evidence="4">
    <name type="scientific">Amphimedon queenslandica</name>
    <name type="common">Sponge</name>
    <dbReference type="NCBI Taxonomy" id="400682"/>
    <lineage>
        <taxon>Eukaryota</taxon>
        <taxon>Metazoa</taxon>
        <taxon>Porifera</taxon>
        <taxon>Demospongiae</taxon>
        <taxon>Heteroscleromorpha</taxon>
        <taxon>Haplosclerida</taxon>
        <taxon>Niphatidae</taxon>
        <taxon>Amphimedon</taxon>
    </lineage>
</organism>
<dbReference type="InterPro" id="IPR000742">
    <property type="entry name" value="EGF"/>
</dbReference>
<reference evidence="4" key="1">
    <citation type="submission" date="2017-05" db="UniProtKB">
        <authorList>
            <consortium name="EnsemblMetazoa"/>
        </authorList>
    </citation>
    <scope>IDENTIFICATION</scope>
</reference>
<dbReference type="OrthoDB" id="192253at2759"/>
<evidence type="ECO:0000313" key="4">
    <source>
        <dbReference type="EnsemblMetazoa" id="Aqu2.1.12101_001"/>
    </source>
</evidence>
<evidence type="ECO:0000259" key="3">
    <source>
        <dbReference type="PROSITE" id="PS50026"/>
    </source>
</evidence>
<dbReference type="PROSITE" id="PS00022">
    <property type="entry name" value="EGF_1"/>
    <property type="match status" value="2"/>
</dbReference>
<accession>A0A1X7TC09</accession>
<protein>
    <recommendedName>
        <fullName evidence="3">EGF-like domain-containing protein</fullName>
    </recommendedName>
</protein>
<dbReference type="PROSITE" id="PS50026">
    <property type="entry name" value="EGF_3"/>
    <property type="match status" value="1"/>
</dbReference>
<dbReference type="InterPro" id="IPR042635">
    <property type="entry name" value="MEGF10/SREC1/2-like"/>
</dbReference>
<dbReference type="EnsemblMetazoa" id="Aqu2.1.12101_001">
    <property type="protein sequence ID" value="Aqu2.1.12101_001"/>
    <property type="gene ID" value="Aqu2.1.12101"/>
</dbReference>
<keyword evidence="1 2" id="KW-0245">EGF-like domain</keyword>
<dbReference type="InParanoid" id="A0A1X7TC09"/>
<dbReference type="SUPFAM" id="SSF57196">
    <property type="entry name" value="EGF/Laminin"/>
    <property type="match status" value="1"/>
</dbReference>
<dbReference type="Pfam" id="PF23106">
    <property type="entry name" value="EGF_Teneurin"/>
    <property type="match status" value="1"/>
</dbReference>
<dbReference type="GO" id="GO:0005044">
    <property type="term" value="F:scavenger receptor activity"/>
    <property type="evidence" value="ECO:0007669"/>
    <property type="project" value="InterPro"/>
</dbReference>
<sequence length="198" mass="21271">MDILTDTVLSLFIRLVNLFKFADILIKRGVVNAINLDGGGSNTLLVEGTLVNYPGDYCHEDKKLYLCPRKVSTVLCVHDVANDTDSSTNDDGGGGSTPCVSPWCGEKCELLNCDETDCNGNGVCTNGSCKCKAGWYGSLCEKSCPHNRYGPGCEYSCYCNDSGVCHHVTGSCICNTGYTGPHCMESNVLKHAAIVYII</sequence>
<feature type="disulfide bond" evidence="2">
    <location>
        <begin position="131"/>
        <end position="140"/>
    </location>
</feature>
<dbReference type="PANTHER" id="PTHR24043:SF8">
    <property type="entry name" value="EGF-LIKE DOMAIN-CONTAINING PROTEIN"/>
    <property type="match status" value="1"/>
</dbReference>
<dbReference type="Gene3D" id="2.170.300.10">
    <property type="entry name" value="Tie2 ligand-binding domain superfamily"/>
    <property type="match status" value="1"/>
</dbReference>
<keyword evidence="2" id="KW-1015">Disulfide bond</keyword>
<comment type="caution">
    <text evidence="2">Lacks conserved residue(s) required for the propagation of feature annotation.</text>
</comment>
<dbReference type="InterPro" id="IPR018711">
    <property type="entry name" value="NAGPA"/>
</dbReference>
<dbReference type="eggNOG" id="ENOG502QRY5">
    <property type="taxonomic scope" value="Eukaryota"/>
</dbReference>
<dbReference type="AlphaFoldDB" id="A0A1X7TC09"/>
<dbReference type="PROSITE" id="PS01186">
    <property type="entry name" value="EGF_2"/>
    <property type="match status" value="1"/>
</dbReference>
<evidence type="ECO:0000256" key="1">
    <source>
        <dbReference type="ARBA" id="ARBA00022536"/>
    </source>
</evidence>
<evidence type="ECO:0000256" key="2">
    <source>
        <dbReference type="PROSITE-ProRule" id="PRU00076"/>
    </source>
</evidence>
<dbReference type="PANTHER" id="PTHR24043">
    <property type="entry name" value="SCAVENGER RECEPTOR CLASS F"/>
    <property type="match status" value="1"/>
</dbReference>
<proteinExistence type="predicted"/>
<name>A0A1X7TC09_AMPQE</name>
<dbReference type="Pfam" id="PF09992">
    <property type="entry name" value="NAGPA"/>
    <property type="match status" value="1"/>
</dbReference>